<organism evidence="1">
    <name type="scientific">Caldiarchaeum subterraneum</name>
    <dbReference type="NCBI Taxonomy" id="311458"/>
    <lineage>
        <taxon>Archaea</taxon>
        <taxon>Nitrososphaerota</taxon>
        <taxon>Candidatus Caldarchaeales</taxon>
        <taxon>Candidatus Caldarchaeaceae</taxon>
        <taxon>Candidatus Caldarchaeum</taxon>
    </lineage>
</organism>
<name>A0A7J3WCX5_CALS0</name>
<sequence>MAWFAGWVGGVALEAVKIWEIRLRLESPLILTRRRTETGFLNPLRYIPSTTLRGALVTALYREGILDAGQLGRERRSPEVVASPAYPISHGYKTFPAHPFIGVCKQCGENVGVPRLMDLERYLVDGDGFGWRGCSHRAWKFLHPGEFLPIVNGEFRVDDGRGRKEVGDDSGTGDGKVPVEISSVSVGISKSRASGVRGLLYHYEALSPGLEYWATVAVPESFNFPRNGFVLYVGRGVSRGFGRVKMSVVGERRVGKISPCRVLYAFSPTINLSYNGEVFTFPRSVDLSWAGARLGLKSNSVVKVGRVFGRMMWISLGWDLGAGAPRPWVVGRAAGSLIVLEEACGDDALGALSYLGTVENLNGNPLPGFNMMMPLQELMTHAS</sequence>
<proteinExistence type="predicted"/>
<dbReference type="AlphaFoldDB" id="A0A7J3WCX5"/>
<accession>A0A7J3WCX5</accession>
<gene>
    <name evidence="1" type="ORF">ENM30_04735</name>
</gene>
<comment type="caution">
    <text evidence="1">The sequence shown here is derived from an EMBL/GenBank/DDBJ whole genome shotgun (WGS) entry which is preliminary data.</text>
</comment>
<dbReference type="EMBL" id="DRXG01000105">
    <property type="protein sequence ID" value="HHN52602.1"/>
    <property type="molecule type" value="Genomic_DNA"/>
</dbReference>
<evidence type="ECO:0000313" key="1">
    <source>
        <dbReference type="EMBL" id="HHN52602.1"/>
    </source>
</evidence>
<protein>
    <submittedName>
        <fullName evidence="1">Uncharacterized protein</fullName>
    </submittedName>
</protein>
<reference evidence="1" key="1">
    <citation type="journal article" date="2020" name="mSystems">
        <title>Genome- and Community-Level Interaction Insights into Carbon Utilization and Element Cycling Functions of Hydrothermarchaeota in Hydrothermal Sediment.</title>
        <authorList>
            <person name="Zhou Z."/>
            <person name="Liu Y."/>
            <person name="Xu W."/>
            <person name="Pan J."/>
            <person name="Luo Z.H."/>
            <person name="Li M."/>
        </authorList>
    </citation>
    <scope>NUCLEOTIDE SEQUENCE [LARGE SCALE GENOMIC DNA]</scope>
    <source>
        <strain evidence="1">SpSt-1073</strain>
    </source>
</reference>